<gene>
    <name evidence="1" type="ORF">Q604_UNBC01885G0001</name>
</gene>
<accession>W1YP29</accession>
<feature type="non-terminal residue" evidence="1">
    <location>
        <position position="1"/>
    </location>
</feature>
<evidence type="ECO:0000313" key="1">
    <source>
        <dbReference type="EMBL" id="ETJ44086.1"/>
    </source>
</evidence>
<name>W1YP29_9ZZZZ</name>
<dbReference type="AlphaFoldDB" id="W1YP29"/>
<organism evidence="1">
    <name type="scientific">human gut metagenome</name>
    <dbReference type="NCBI Taxonomy" id="408170"/>
    <lineage>
        <taxon>unclassified sequences</taxon>
        <taxon>metagenomes</taxon>
        <taxon>organismal metagenomes</taxon>
    </lineage>
</organism>
<sequence length="28" mass="2718">GRPGATGDALQGLGLIPAHAGSTAPFVW</sequence>
<comment type="caution">
    <text evidence="1">The sequence shown here is derived from an EMBL/GenBank/DDBJ whole genome shotgun (WGS) entry which is preliminary data.</text>
</comment>
<protein>
    <submittedName>
        <fullName evidence="1">Uncharacterized protein</fullName>
    </submittedName>
</protein>
<dbReference type="EMBL" id="AZMM01001885">
    <property type="protein sequence ID" value="ETJ44086.1"/>
    <property type="molecule type" value="Genomic_DNA"/>
</dbReference>
<proteinExistence type="predicted"/>
<reference evidence="1" key="1">
    <citation type="submission" date="2013-12" db="EMBL/GenBank/DDBJ databases">
        <title>A Varibaculum cambriense genome reconstructed from a premature infant gut community with otherwise low bacterial novelty that shifts toward anaerobic metabolism during the third week of life.</title>
        <authorList>
            <person name="Brown C.T."/>
            <person name="Sharon I."/>
            <person name="Thomas B.C."/>
            <person name="Castelle C.J."/>
            <person name="Morowitz M.J."/>
            <person name="Banfield J.F."/>
        </authorList>
    </citation>
    <scope>NUCLEOTIDE SEQUENCE</scope>
</reference>